<keyword evidence="8" id="KW-0732">Signal</keyword>
<feature type="coiled-coil region" evidence="5">
    <location>
        <begin position="581"/>
        <end position="619"/>
    </location>
</feature>
<evidence type="ECO:0000259" key="10">
    <source>
        <dbReference type="PROSITE" id="PS50885"/>
    </source>
</evidence>
<dbReference type="Pfam" id="PF00672">
    <property type="entry name" value="HAMP"/>
    <property type="match status" value="1"/>
</dbReference>
<dbReference type="InterPro" id="IPR004090">
    <property type="entry name" value="Chemotax_Me-accpt_rcpt"/>
</dbReference>
<dbReference type="PRINTS" id="PR00260">
    <property type="entry name" value="CHEMTRNSDUCR"/>
</dbReference>
<dbReference type="PANTHER" id="PTHR43531:SF11">
    <property type="entry name" value="METHYL-ACCEPTING CHEMOTAXIS PROTEIN 3"/>
    <property type="match status" value="1"/>
</dbReference>
<dbReference type="Proteomes" id="UP000198793">
    <property type="component" value="Unassembled WGS sequence"/>
</dbReference>
<dbReference type="InterPro" id="IPR004089">
    <property type="entry name" value="MCPsignal_dom"/>
</dbReference>
<dbReference type="InterPro" id="IPR051310">
    <property type="entry name" value="MCP_chemotaxis"/>
</dbReference>
<feature type="signal peptide" evidence="8">
    <location>
        <begin position="1"/>
        <end position="26"/>
    </location>
</feature>
<feature type="compositionally biased region" description="Low complexity" evidence="6">
    <location>
        <begin position="414"/>
        <end position="429"/>
    </location>
</feature>
<organism evidence="11 12">
    <name type="scientific">Aureimonas jatrophae</name>
    <dbReference type="NCBI Taxonomy" id="1166073"/>
    <lineage>
        <taxon>Bacteria</taxon>
        <taxon>Pseudomonadati</taxon>
        <taxon>Pseudomonadota</taxon>
        <taxon>Alphaproteobacteria</taxon>
        <taxon>Hyphomicrobiales</taxon>
        <taxon>Aurantimonadaceae</taxon>
        <taxon>Aureimonas</taxon>
    </lineage>
</organism>
<sequence>MKLSMKLIACVGAGLAVTLLPSAAYLASTARENAVASAQRTILGEATSAARVVETELYQYAGGLGSAAMLLGERHAGGELGRPELLASLKRNLEVFPTAFGSWFIESPKAFDGRQEDVRDNKELGANANGILAAYWTRDNATTMSFSTFKDDYQAAWWTASANSGKLAISPPYVESSTGRGVLISSLSAPLSSAGKMIGLIGLDVDLGGLSSRLLALKPFDVGSVMLLSGKGDWISNPDAGLRAKPYGEGPGRAELQAAIQSRTATTAQGLVAADGTVFQRLFLPFDMAALNSSWIMVVDVPEAAIVGPADREALTMFAGIAACLVVVVALLALFSRRVIARPLRNAVEAANAISTGDLSREIVAKGGDEVSELQRAMASMTAKLREIVADVTTSADLVASGASQSALTAERLSSGSTEQAAASEQASAAVEQMTANVRQTSDNATQTERIAGAASLNAERSGEAVAKSVEAMRTIADKITIVQEIARQTDLLALNAAIEAARAGPHGKGFAVVASEVRKLAERSQAAASEIGTLSSQTLHVAEEAGGLLQQLVPDIRRTAELVAEISAACREQSVGAEQINQAIQQLDQVTQANAGAANEMSATATQLSAEAARLTERAGFFRVGATARAKPVPQAAAREATVRALQDKVAAFGERHRPAAPAPAPAAPAKGIALDLDGDGDFERMSA</sequence>
<dbReference type="SMART" id="SM00283">
    <property type="entry name" value="MA"/>
    <property type="match status" value="1"/>
</dbReference>
<proteinExistence type="inferred from homology"/>
<dbReference type="CDD" id="cd12913">
    <property type="entry name" value="PDC1_MCP_like"/>
    <property type="match status" value="1"/>
</dbReference>
<dbReference type="SUPFAM" id="SSF58104">
    <property type="entry name" value="Methyl-accepting chemotaxis protein (MCP) signaling domain"/>
    <property type="match status" value="1"/>
</dbReference>
<dbReference type="Gene3D" id="1.10.287.950">
    <property type="entry name" value="Methyl-accepting chemotaxis protein"/>
    <property type="match status" value="1"/>
</dbReference>
<dbReference type="PROSITE" id="PS50885">
    <property type="entry name" value="HAMP"/>
    <property type="match status" value="1"/>
</dbReference>
<accession>A0A1H0FKE1</accession>
<keyword evidence="4" id="KW-0807">Transducer</keyword>
<feature type="domain" description="HAMP" evidence="10">
    <location>
        <begin position="338"/>
        <end position="390"/>
    </location>
</feature>
<keyword evidence="2" id="KW-0145">Chemotaxis</keyword>
<evidence type="ECO:0000256" key="2">
    <source>
        <dbReference type="ARBA" id="ARBA00022500"/>
    </source>
</evidence>
<dbReference type="Gene3D" id="3.30.450.20">
    <property type="entry name" value="PAS domain"/>
    <property type="match status" value="1"/>
</dbReference>
<reference evidence="11 12" key="1">
    <citation type="submission" date="2016-10" db="EMBL/GenBank/DDBJ databases">
        <authorList>
            <person name="de Groot N.N."/>
        </authorList>
    </citation>
    <scope>NUCLEOTIDE SEQUENCE [LARGE SCALE GENOMIC DNA]</scope>
    <source>
        <strain evidence="12">L7-484,KACC 16230,DSM 25025</strain>
    </source>
</reference>
<dbReference type="FunFam" id="1.10.287.950:FF:000001">
    <property type="entry name" value="Methyl-accepting chemotaxis sensory transducer"/>
    <property type="match status" value="1"/>
</dbReference>
<evidence type="ECO:0000313" key="11">
    <source>
        <dbReference type="EMBL" id="SDN95123.1"/>
    </source>
</evidence>
<dbReference type="AlphaFoldDB" id="A0A1H0FKE1"/>
<keyword evidence="5" id="KW-0175">Coiled coil</keyword>
<dbReference type="GO" id="GO:0007165">
    <property type="term" value="P:signal transduction"/>
    <property type="evidence" value="ECO:0007669"/>
    <property type="project" value="UniProtKB-KW"/>
</dbReference>
<dbReference type="GO" id="GO:0005886">
    <property type="term" value="C:plasma membrane"/>
    <property type="evidence" value="ECO:0007669"/>
    <property type="project" value="TreeGrafter"/>
</dbReference>
<evidence type="ECO:0000256" key="4">
    <source>
        <dbReference type="PROSITE-ProRule" id="PRU00284"/>
    </source>
</evidence>
<dbReference type="GO" id="GO:0004888">
    <property type="term" value="F:transmembrane signaling receptor activity"/>
    <property type="evidence" value="ECO:0007669"/>
    <property type="project" value="InterPro"/>
</dbReference>
<evidence type="ECO:0000313" key="12">
    <source>
        <dbReference type="Proteomes" id="UP000198793"/>
    </source>
</evidence>
<feature type="region of interest" description="Disordered" evidence="6">
    <location>
        <begin position="410"/>
        <end position="429"/>
    </location>
</feature>
<evidence type="ECO:0000256" key="3">
    <source>
        <dbReference type="ARBA" id="ARBA00029447"/>
    </source>
</evidence>
<evidence type="ECO:0000256" key="8">
    <source>
        <dbReference type="SAM" id="SignalP"/>
    </source>
</evidence>
<dbReference type="PANTHER" id="PTHR43531">
    <property type="entry name" value="PROTEIN ICFG"/>
    <property type="match status" value="1"/>
</dbReference>
<evidence type="ECO:0000256" key="1">
    <source>
        <dbReference type="ARBA" id="ARBA00004370"/>
    </source>
</evidence>
<dbReference type="SMART" id="SM00304">
    <property type="entry name" value="HAMP"/>
    <property type="match status" value="1"/>
</dbReference>
<evidence type="ECO:0000256" key="5">
    <source>
        <dbReference type="SAM" id="Coils"/>
    </source>
</evidence>
<keyword evidence="7" id="KW-1133">Transmembrane helix</keyword>
<evidence type="ECO:0000259" key="9">
    <source>
        <dbReference type="PROSITE" id="PS50111"/>
    </source>
</evidence>
<evidence type="ECO:0000256" key="6">
    <source>
        <dbReference type="SAM" id="MobiDB-lite"/>
    </source>
</evidence>
<dbReference type="CDD" id="cd06225">
    <property type="entry name" value="HAMP"/>
    <property type="match status" value="1"/>
</dbReference>
<dbReference type="Pfam" id="PF22673">
    <property type="entry name" value="MCP-like_PDC_1"/>
    <property type="match status" value="1"/>
</dbReference>
<dbReference type="Pfam" id="PF00015">
    <property type="entry name" value="MCPsignal"/>
    <property type="match status" value="1"/>
</dbReference>
<keyword evidence="7" id="KW-0472">Membrane</keyword>
<keyword evidence="7" id="KW-0812">Transmembrane</keyword>
<keyword evidence="12" id="KW-1185">Reference proteome</keyword>
<comment type="similarity">
    <text evidence="3">Belongs to the methyl-accepting chemotaxis (MCP) protein family.</text>
</comment>
<dbReference type="GO" id="GO:0006935">
    <property type="term" value="P:chemotaxis"/>
    <property type="evidence" value="ECO:0007669"/>
    <property type="project" value="UniProtKB-KW"/>
</dbReference>
<protein>
    <submittedName>
        <fullName evidence="11">Methyl-accepting chemotaxis protein</fullName>
    </submittedName>
</protein>
<comment type="subcellular location">
    <subcellularLocation>
        <location evidence="1">Membrane</location>
    </subcellularLocation>
</comment>
<dbReference type="InterPro" id="IPR003660">
    <property type="entry name" value="HAMP_dom"/>
</dbReference>
<feature type="region of interest" description="Disordered" evidence="6">
    <location>
        <begin position="658"/>
        <end position="680"/>
    </location>
</feature>
<dbReference type="EMBL" id="FNIT01000002">
    <property type="protein sequence ID" value="SDN95123.1"/>
    <property type="molecule type" value="Genomic_DNA"/>
</dbReference>
<gene>
    <name evidence="11" type="ORF">SAMN05192530_102559</name>
</gene>
<feature type="transmembrane region" description="Helical" evidence="7">
    <location>
        <begin position="314"/>
        <end position="335"/>
    </location>
</feature>
<evidence type="ECO:0000256" key="7">
    <source>
        <dbReference type="SAM" id="Phobius"/>
    </source>
</evidence>
<feature type="domain" description="Methyl-accepting transducer" evidence="9">
    <location>
        <begin position="395"/>
        <end position="610"/>
    </location>
</feature>
<dbReference type="STRING" id="1166073.SAMN05192530_102559"/>
<feature type="chain" id="PRO_5011484403" evidence="8">
    <location>
        <begin position="27"/>
        <end position="689"/>
    </location>
</feature>
<name>A0A1H0FKE1_9HYPH</name>
<dbReference type="PROSITE" id="PS50111">
    <property type="entry name" value="CHEMOTAXIS_TRANSDUC_2"/>
    <property type="match status" value="1"/>
</dbReference>